<evidence type="ECO:0000313" key="3">
    <source>
        <dbReference type="Proteomes" id="UP000306985"/>
    </source>
</evidence>
<dbReference type="GO" id="GO:0020037">
    <property type="term" value="F:heme binding"/>
    <property type="evidence" value="ECO:0007669"/>
    <property type="project" value="InterPro"/>
</dbReference>
<dbReference type="Proteomes" id="UP000306985">
    <property type="component" value="Unassembled WGS sequence"/>
</dbReference>
<dbReference type="EMBL" id="SZZH01000005">
    <property type="protein sequence ID" value="TKV57433.1"/>
    <property type="molecule type" value="Genomic_DNA"/>
</dbReference>
<organism evidence="2 3">
    <name type="scientific">Nakamurella flava</name>
    <dbReference type="NCBI Taxonomy" id="2576308"/>
    <lineage>
        <taxon>Bacteria</taxon>
        <taxon>Bacillati</taxon>
        <taxon>Actinomycetota</taxon>
        <taxon>Actinomycetes</taxon>
        <taxon>Nakamurellales</taxon>
        <taxon>Nakamurellaceae</taxon>
        <taxon>Nakamurella</taxon>
    </lineage>
</organism>
<evidence type="ECO:0000313" key="2">
    <source>
        <dbReference type="EMBL" id="TKV57433.1"/>
    </source>
</evidence>
<dbReference type="Pfam" id="PF00067">
    <property type="entry name" value="p450"/>
    <property type="match status" value="1"/>
</dbReference>
<dbReference type="InterPro" id="IPR050121">
    <property type="entry name" value="Cytochrome_P450_monoxygenase"/>
</dbReference>
<name>A0A4U6QBN7_9ACTN</name>
<comment type="similarity">
    <text evidence="1">Belongs to the cytochrome P450 family.</text>
</comment>
<dbReference type="CDD" id="cd00302">
    <property type="entry name" value="cytochrome_P450"/>
    <property type="match status" value="1"/>
</dbReference>
<dbReference type="PANTHER" id="PTHR24305">
    <property type="entry name" value="CYTOCHROME P450"/>
    <property type="match status" value="1"/>
</dbReference>
<sequence length="394" mass="42663">MRDAPSAAAPAGSGPLARPQGLPLVGHLPRWTSDPLALLQEGAARGRTGGRRAFEIRLWRPVTVGWSPAWNRAVLGDLATFRSRGSLSQISPYLSAGVVALDHPDHRARRAAMNPTFHRRAVTAAFADRFGRIVRAHLPTGDFDAGRWSSTVVRSMLTAAFFGDRMPPDELASFVAPLDQPMPGPLLRRPVRISRMNAALRQVFQAPQPGTLAELFAELPDGVEEARVAVAAAYDTTAHSLAFALWELADRPDLNDPARTAAVVKEALRLYPSGWIGSRVAATDTEVDGLLVPAGRMVLYSPYLTHRDPDLWPDPEAFRPERFDGPQPAWGYLPFAAGERTCLGAGLATLMLRTAVAGFADADLERVSGTGKVRGGLTLAPAGPLRLRRRRRFG</sequence>
<dbReference type="PRINTS" id="PR00359">
    <property type="entry name" value="BP450"/>
</dbReference>
<dbReference type="Gene3D" id="1.10.630.10">
    <property type="entry name" value="Cytochrome P450"/>
    <property type="match status" value="1"/>
</dbReference>
<dbReference type="GO" id="GO:0004497">
    <property type="term" value="F:monooxygenase activity"/>
    <property type="evidence" value="ECO:0007669"/>
    <property type="project" value="InterPro"/>
</dbReference>
<dbReference type="PANTHER" id="PTHR24305:SF166">
    <property type="entry name" value="CYTOCHROME P450 12A4, MITOCHONDRIAL-RELATED"/>
    <property type="match status" value="1"/>
</dbReference>
<evidence type="ECO:0000256" key="1">
    <source>
        <dbReference type="ARBA" id="ARBA00010617"/>
    </source>
</evidence>
<accession>A0A4U6QBN7</accession>
<comment type="caution">
    <text evidence="2">The sequence shown here is derived from an EMBL/GenBank/DDBJ whole genome shotgun (WGS) entry which is preliminary data.</text>
</comment>
<gene>
    <name evidence="2" type="ORF">FDO65_17580</name>
</gene>
<dbReference type="GO" id="GO:0016705">
    <property type="term" value="F:oxidoreductase activity, acting on paired donors, with incorporation or reduction of molecular oxygen"/>
    <property type="evidence" value="ECO:0007669"/>
    <property type="project" value="InterPro"/>
</dbReference>
<keyword evidence="3" id="KW-1185">Reference proteome</keyword>
<dbReference type="SUPFAM" id="SSF48264">
    <property type="entry name" value="Cytochrome P450"/>
    <property type="match status" value="1"/>
</dbReference>
<dbReference type="InterPro" id="IPR001128">
    <property type="entry name" value="Cyt_P450"/>
</dbReference>
<dbReference type="OrthoDB" id="7376058at2"/>
<reference evidence="2 3" key="1">
    <citation type="submission" date="2019-05" db="EMBL/GenBank/DDBJ databases">
        <title>Nakamurella sp. N5BH11, whole genome shotgun sequence.</title>
        <authorList>
            <person name="Tuo L."/>
        </authorList>
    </citation>
    <scope>NUCLEOTIDE SEQUENCE [LARGE SCALE GENOMIC DNA]</scope>
    <source>
        <strain evidence="2 3">N5BH11</strain>
    </source>
</reference>
<dbReference type="InterPro" id="IPR002397">
    <property type="entry name" value="Cyt_P450_B"/>
</dbReference>
<dbReference type="GO" id="GO:0005506">
    <property type="term" value="F:iron ion binding"/>
    <property type="evidence" value="ECO:0007669"/>
    <property type="project" value="InterPro"/>
</dbReference>
<dbReference type="PRINTS" id="PR00385">
    <property type="entry name" value="P450"/>
</dbReference>
<dbReference type="AlphaFoldDB" id="A0A4U6QBN7"/>
<protein>
    <submittedName>
        <fullName evidence="2">Cytochrome P450</fullName>
    </submittedName>
</protein>
<proteinExistence type="inferred from homology"/>
<dbReference type="InterPro" id="IPR036396">
    <property type="entry name" value="Cyt_P450_sf"/>
</dbReference>